<dbReference type="Proteomes" id="UP001237642">
    <property type="component" value="Unassembled WGS sequence"/>
</dbReference>
<evidence type="ECO:0000256" key="1">
    <source>
        <dbReference type="ARBA" id="ARBA00012552"/>
    </source>
</evidence>
<comment type="caution">
    <text evidence="7">The sequence shown here is derived from an EMBL/GenBank/DDBJ whole genome shotgun (WGS) entry which is preliminary data.</text>
</comment>
<dbReference type="GO" id="GO:0003724">
    <property type="term" value="F:RNA helicase activity"/>
    <property type="evidence" value="ECO:0007669"/>
    <property type="project" value="UniProtKB-EC"/>
</dbReference>
<gene>
    <name evidence="7" type="ORF">POM88_015490</name>
</gene>
<reference evidence="7" key="1">
    <citation type="submission" date="2023-02" db="EMBL/GenBank/DDBJ databases">
        <title>Genome of toxic invasive species Heracleum sosnowskyi carries increased number of genes despite the absence of recent whole-genome duplications.</title>
        <authorList>
            <person name="Schelkunov M."/>
            <person name="Shtratnikova V."/>
            <person name="Makarenko M."/>
            <person name="Klepikova A."/>
            <person name="Omelchenko D."/>
            <person name="Novikova G."/>
            <person name="Obukhova E."/>
            <person name="Bogdanov V."/>
            <person name="Penin A."/>
            <person name="Logacheva M."/>
        </authorList>
    </citation>
    <scope>NUCLEOTIDE SEQUENCE</scope>
    <source>
        <strain evidence="7">Hsosn_3</strain>
        <tissue evidence="7">Leaf</tissue>
    </source>
</reference>
<name>A0AAD8IN03_9APIA</name>
<dbReference type="PANTHER" id="PTHR18934:SF91">
    <property type="entry name" value="PRE-MRNA-SPLICING FACTOR ATP-DEPENDENT RNA HELICASE PRP16"/>
    <property type="match status" value="1"/>
</dbReference>
<accession>A0AAD8IN03</accession>
<organism evidence="7 8">
    <name type="scientific">Heracleum sosnowskyi</name>
    <dbReference type="NCBI Taxonomy" id="360622"/>
    <lineage>
        <taxon>Eukaryota</taxon>
        <taxon>Viridiplantae</taxon>
        <taxon>Streptophyta</taxon>
        <taxon>Embryophyta</taxon>
        <taxon>Tracheophyta</taxon>
        <taxon>Spermatophyta</taxon>
        <taxon>Magnoliopsida</taxon>
        <taxon>eudicotyledons</taxon>
        <taxon>Gunneridae</taxon>
        <taxon>Pentapetalae</taxon>
        <taxon>asterids</taxon>
        <taxon>campanulids</taxon>
        <taxon>Apiales</taxon>
        <taxon>Apiaceae</taxon>
        <taxon>Apioideae</taxon>
        <taxon>apioid superclade</taxon>
        <taxon>Tordylieae</taxon>
        <taxon>Tordyliinae</taxon>
        <taxon>Heracleum</taxon>
    </lineage>
</organism>
<keyword evidence="8" id="KW-1185">Reference proteome</keyword>
<keyword evidence="4" id="KW-0347">Helicase</keyword>
<dbReference type="GO" id="GO:0005524">
    <property type="term" value="F:ATP binding"/>
    <property type="evidence" value="ECO:0007669"/>
    <property type="project" value="UniProtKB-KW"/>
</dbReference>
<dbReference type="GO" id="GO:0016787">
    <property type="term" value="F:hydrolase activity"/>
    <property type="evidence" value="ECO:0007669"/>
    <property type="project" value="UniProtKB-KW"/>
</dbReference>
<evidence type="ECO:0000313" key="8">
    <source>
        <dbReference type="Proteomes" id="UP001237642"/>
    </source>
</evidence>
<sequence length="149" mass="17060">MLLVPSVFFKPKDRVEESDAAREKFFVPESDHLTLLNVYKQWKSNSYSGDWCNDHYLHSKGLKKAREVRSQLISTPRYSEDGKNPTDLLWSRLGHCEEGHLLPNAARLKGIGEYVNCRNGMPCHLHPSSALYGERKPPSTYTRPTKMGL</sequence>
<comment type="catalytic activity">
    <reaction evidence="6">
        <text>ATP + H2O = ADP + phosphate + H(+)</text>
        <dbReference type="Rhea" id="RHEA:13065"/>
        <dbReference type="ChEBI" id="CHEBI:15377"/>
        <dbReference type="ChEBI" id="CHEBI:15378"/>
        <dbReference type="ChEBI" id="CHEBI:30616"/>
        <dbReference type="ChEBI" id="CHEBI:43474"/>
        <dbReference type="ChEBI" id="CHEBI:456216"/>
        <dbReference type="EC" id="3.6.4.13"/>
    </reaction>
</comment>
<proteinExistence type="predicted"/>
<evidence type="ECO:0000256" key="6">
    <source>
        <dbReference type="ARBA" id="ARBA00047984"/>
    </source>
</evidence>
<reference evidence="7" key="2">
    <citation type="submission" date="2023-05" db="EMBL/GenBank/DDBJ databases">
        <authorList>
            <person name="Schelkunov M.I."/>
        </authorList>
    </citation>
    <scope>NUCLEOTIDE SEQUENCE</scope>
    <source>
        <strain evidence="7">Hsosn_3</strain>
        <tissue evidence="7">Leaf</tissue>
    </source>
</reference>
<evidence type="ECO:0000256" key="3">
    <source>
        <dbReference type="ARBA" id="ARBA00022801"/>
    </source>
</evidence>
<evidence type="ECO:0000313" key="7">
    <source>
        <dbReference type="EMBL" id="KAK1387312.1"/>
    </source>
</evidence>
<keyword evidence="3" id="KW-0378">Hydrolase</keyword>
<evidence type="ECO:0000256" key="2">
    <source>
        <dbReference type="ARBA" id="ARBA00022741"/>
    </source>
</evidence>
<dbReference type="EC" id="3.6.4.13" evidence="1"/>
<protein>
    <recommendedName>
        <fullName evidence="1">RNA helicase</fullName>
        <ecNumber evidence="1">3.6.4.13</ecNumber>
    </recommendedName>
</protein>
<dbReference type="AlphaFoldDB" id="A0AAD8IN03"/>
<dbReference type="PANTHER" id="PTHR18934">
    <property type="entry name" value="ATP-DEPENDENT RNA HELICASE"/>
    <property type="match status" value="1"/>
</dbReference>
<dbReference type="EMBL" id="JAUIZM010000004">
    <property type="protein sequence ID" value="KAK1387312.1"/>
    <property type="molecule type" value="Genomic_DNA"/>
</dbReference>
<evidence type="ECO:0000256" key="4">
    <source>
        <dbReference type="ARBA" id="ARBA00022806"/>
    </source>
</evidence>
<dbReference type="GO" id="GO:0003723">
    <property type="term" value="F:RNA binding"/>
    <property type="evidence" value="ECO:0007669"/>
    <property type="project" value="TreeGrafter"/>
</dbReference>
<keyword evidence="5" id="KW-0067">ATP-binding</keyword>
<keyword evidence="2" id="KW-0547">Nucleotide-binding</keyword>
<evidence type="ECO:0000256" key="5">
    <source>
        <dbReference type="ARBA" id="ARBA00022840"/>
    </source>
</evidence>